<dbReference type="GO" id="GO:0009408">
    <property type="term" value="P:response to heat"/>
    <property type="evidence" value="ECO:0007669"/>
    <property type="project" value="TreeGrafter"/>
</dbReference>
<organism evidence="8 9">
    <name type="scientific">Rosa chinensis</name>
    <name type="common">China rose</name>
    <dbReference type="NCBI Taxonomy" id="74649"/>
    <lineage>
        <taxon>Eukaryota</taxon>
        <taxon>Viridiplantae</taxon>
        <taxon>Streptophyta</taxon>
        <taxon>Embryophyta</taxon>
        <taxon>Tracheophyta</taxon>
        <taxon>Spermatophyta</taxon>
        <taxon>Magnoliopsida</taxon>
        <taxon>eudicotyledons</taxon>
        <taxon>Gunneridae</taxon>
        <taxon>Pentapetalae</taxon>
        <taxon>rosids</taxon>
        <taxon>fabids</taxon>
        <taxon>Rosales</taxon>
        <taxon>Rosaceae</taxon>
        <taxon>Rosoideae</taxon>
        <taxon>Rosoideae incertae sedis</taxon>
        <taxon>Rosa</taxon>
    </lineage>
</organism>
<dbReference type="PRINTS" id="PR00196">
    <property type="entry name" value="ANNEXIN"/>
</dbReference>
<comment type="similarity">
    <text evidence="1 7">Belongs to the annexin family.</text>
</comment>
<dbReference type="GO" id="GO:0005886">
    <property type="term" value="C:plasma membrane"/>
    <property type="evidence" value="ECO:0007669"/>
    <property type="project" value="TreeGrafter"/>
</dbReference>
<sequence length="312" mass="34822">MATLTTPQPPTSPRTDAIDLRKAFKGFGCDTAAVINILAHRDVAQRAQIAREYSTMYSEDFTKRLSSELSGNTKKALLLWTPDPATRDATIVRHALTGSDHRAATEVICSRTPSQIALFKQVYSSIFNTHLERDIGLYTSGDLKNLLLGFVTTQRYEGFEFDRVAAENDAKSLYMAGEKRLGTDEKKFIEVFSNRSRAHLNAVSSAYESMYGNSLRKAVKKETSGNFEHGLVTILECADHPGRYFARVLHKAMKGLGTDDSTLLRVVVTRAEIDMMYVKIEYQKKYGKSLNEAVKSETSGNFRAFLLALLGH</sequence>
<dbReference type="PROSITE" id="PS51897">
    <property type="entry name" value="ANNEXIN_2"/>
    <property type="match status" value="4"/>
</dbReference>
<dbReference type="InterPro" id="IPR018252">
    <property type="entry name" value="Annexin_repeat_CS"/>
</dbReference>
<dbReference type="InterPro" id="IPR037104">
    <property type="entry name" value="Annexin_sf"/>
</dbReference>
<reference evidence="8 9" key="1">
    <citation type="journal article" date="2018" name="Nat. Genet.">
        <title>The Rosa genome provides new insights in the design of modern roses.</title>
        <authorList>
            <person name="Bendahmane M."/>
        </authorList>
    </citation>
    <scope>NUCLEOTIDE SEQUENCE [LARGE SCALE GENOMIC DNA]</scope>
    <source>
        <strain evidence="9">cv. Old Blush</strain>
    </source>
</reference>
<dbReference type="PANTHER" id="PTHR10502">
    <property type="entry name" value="ANNEXIN"/>
    <property type="match status" value="1"/>
</dbReference>
<dbReference type="GO" id="GO:0009414">
    <property type="term" value="P:response to water deprivation"/>
    <property type="evidence" value="ECO:0007669"/>
    <property type="project" value="TreeGrafter"/>
</dbReference>
<dbReference type="Pfam" id="PF00191">
    <property type="entry name" value="Annexin"/>
    <property type="match status" value="4"/>
</dbReference>
<dbReference type="GO" id="GO:0005737">
    <property type="term" value="C:cytoplasm"/>
    <property type="evidence" value="ECO:0007669"/>
    <property type="project" value="TreeGrafter"/>
</dbReference>
<dbReference type="Proteomes" id="UP000238479">
    <property type="component" value="Chromosome 7"/>
</dbReference>
<dbReference type="InterPro" id="IPR018502">
    <property type="entry name" value="Annexin_repeat"/>
</dbReference>
<dbReference type="AlphaFoldDB" id="A0A2P6PIL0"/>
<evidence type="ECO:0000313" key="9">
    <source>
        <dbReference type="Proteomes" id="UP000238479"/>
    </source>
</evidence>
<protein>
    <recommendedName>
        <fullName evidence="7">Annexin</fullName>
    </recommendedName>
</protein>
<name>A0A2P6PIL0_ROSCH</name>
<dbReference type="EMBL" id="PDCK01000045">
    <property type="protein sequence ID" value="PRQ21767.1"/>
    <property type="molecule type" value="Genomic_DNA"/>
</dbReference>
<evidence type="ECO:0000256" key="3">
    <source>
        <dbReference type="ARBA" id="ARBA00022737"/>
    </source>
</evidence>
<dbReference type="GO" id="GO:0001786">
    <property type="term" value="F:phosphatidylserine binding"/>
    <property type="evidence" value="ECO:0007669"/>
    <property type="project" value="TreeGrafter"/>
</dbReference>
<evidence type="ECO:0000256" key="5">
    <source>
        <dbReference type="ARBA" id="ARBA00023216"/>
    </source>
</evidence>
<dbReference type="Gramene" id="PRQ21767">
    <property type="protein sequence ID" value="PRQ21767"/>
    <property type="gene ID" value="RchiOBHm_Chr7g0242891"/>
</dbReference>
<keyword evidence="2" id="KW-0479">Metal-binding</keyword>
<evidence type="ECO:0000256" key="4">
    <source>
        <dbReference type="ARBA" id="ARBA00022837"/>
    </source>
</evidence>
<keyword evidence="6 7" id="KW-0111">Calcium/phospholipid-binding</keyword>
<keyword evidence="4 7" id="KW-0106">Calcium</keyword>
<gene>
    <name evidence="8" type="ORF">RchiOBHm_Chr7g0242891</name>
</gene>
<dbReference type="Gene3D" id="1.10.220.10">
    <property type="entry name" value="Annexin"/>
    <property type="match status" value="4"/>
</dbReference>
<evidence type="ECO:0000256" key="6">
    <source>
        <dbReference type="ARBA" id="ARBA00023302"/>
    </source>
</evidence>
<dbReference type="PANTHER" id="PTHR10502:SF102">
    <property type="entry name" value="ANNEXIN B11"/>
    <property type="match status" value="1"/>
</dbReference>
<dbReference type="SUPFAM" id="SSF47874">
    <property type="entry name" value="Annexin"/>
    <property type="match status" value="1"/>
</dbReference>
<evidence type="ECO:0000313" key="8">
    <source>
        <dbReference type="EMBL" id="PRQ21767.1"/>
    </source>
</evidence>
<accession>A0A2P6PIL0</accession>
<proteinExistence type="inferred from homology"/>
<dbReference type="OMA" id="ADIRNMF"/>
<dbReference type="GO" id="GO:0005544">
    <property type="term" value="F:calcium-dependent phospholipid binding"/>
    <property type="evidence" value="ECO:0007669"/>
    <property type="project" value="UniProtKB-KW"/>
</dbReference>
<evidence type="ECO:0000256" key="2">
    <source>
        <dbReference type="ARBA" id="ARBA00022723"/>
    </source>
</evidence>
<comment type="domain">
    <text evidence="7">A pair of annexin repeats may form one binding site for calcium and phospholipid.</text>
</comment>
<dbReference type="SMART" id="SM00335">
    <property type="entry name" value="ANX"/>
    <property type="match status" value="4"/>
</dbReference>
<comment type="caution">
    <text evidence="8">The sequence shown here is derived from an EMBL/GenBank/DDBJ whole genome shotgun (WGS) entry which is preliminary data.</text>
</comment>
<dbReference type="PROSITE" id="PS00223">
    <property type="entry name" value="ANNEXIN_1"/>
    <property type="match status" value="2"/>
</dbReference>
<dbReference type="InterPro" id="IPR001464">
    <property type="entry name" value="Annexin"/>
</dbReference>
<keyword evidence="9" id="KW-1185">Reference proteome</keyword>
<dbReference type="OrthoDB" id="37886at2759"/>
<dbReference type="STRING" id="74649.A0A2P6PIL0"/>
<dbReference type="FunFam" id="1.10.220.10:FF:000008">
    <property type="entry name" value="Annexin"/>
    <property type="match status" value="1"/>
</dbReference>
<keyword evidence="5 7" id="KW-0041">Annexin</keyword>
<dbReference type="FunFam" id="1.10.220.10:FF:000001">
    <property type="entry name" value="Annexin"/>
    <property type="match status" value="1"/>
</dbReference>
<evidence type="ECO:0000256" key="1">
    <source>
        <dbReference type="ARBA" id="ARBA00007831"/>
    </source>
</evidence>
<dbReference type="GO" id="GO:0009651">
    <property type="term" value="P:response to salt stress"/>
    <property type="evidence" value="ECO:0007669"/>
    <property type="project" value="TreeGrafter"/>
</dbReference>
<dbReference type="GO" id="GO:0005509">
    <property type="term" value="F:calcium ion binding"/>
    <property type="evidence" value="ECO:0007669"/>
    <property type="project" value="InterPro"/>
</dbReference>
<dbReference type="GO" id="GO:0009409">
    <property type="term" value="P:response to cold"/>
    <property type="evidence" value="ECO:0007669"/>
    <property type="project" value="TreeGrafter"/>
</dbReference>
<dbReference type="FunFam" id="1.10.220.10:FF:000002">
    <property type="entry name" value="Annexin"/>
    <property type="match status" value="1"/>
</dbReference>
<keyword evidence="3 7" id="KW-0677">Repeat</keyword>
<evidence type="ECO:0000256" key="7">
    <source>
        <dbReference type="RuleBase" id="RU003540"/>
    </source>
</evidence>